<dbReference type="SUPFAM" id="SSF53474">
    <property type="entry name" value="alpha/beta-Hydrolases"/>
    <property type="match status" value="1"/>
</dbReference>
<protein>
    <submittedName>
        <fullName evidence="2">Alpha/beta hydrolase</fullName>
    </submittedName>
</protein>
<dbReference type="Proteomes" id="UP000473885">
    <property type="component" value="Unassembled WGS sequence"/>
</dbReference>
<comment type="caution">
    <text evidence="2">The sequence shown here is derived from an EMBL/GenBank/DDBJ whole genome shotgun (WGS) entry which is preliminary data.</text>
</comment>
<organism evidence="2 3">
    <name type="scientific">Clostridium niameyense</name>
    <dbReference type="NCBI Taxonomy" id="1622073"/>
    <lineage>
        <taxon>Bacteria</taxon>
        <taxon>Bacillati</taxon>
        <taxon>Bacillota</taxon>
        <taxon>Clostridia</taxon>
        <taxon>Eubacteriales</taxon>
        <taxon>Clostridiaceae</taxon>
        <taxon>Clostridium</taxon>
    </lineage>
</organism>
<dbReference type="Gene3D" id="3.40.50.1820">
    <property type="entry name" value="alpha/beta hydrolase"/>
    <property type="match status" value="1"/>
</dbReference>
<dbReference type="RefSeq" id="WP_163249505.1">
    <property type="nucleotide sequence ID" value="NZ_SXDP01000008.1"/>
</dbReference>
<dbReference type="AlphaFoldDB" id="A0A6M0RCR6"/>
<dbReference type="PANTHER" id="PTHR11614">
    <property type="entry name" value="PHOSPHOLIPASE-RELATED"/>
    <property type="match status" value="1"/>
</dbReference>
<evidence type="ECO:0000313" key="3">
    <source>
        <dbReference type="Proteomes" id="UP000473885"/>
    </source>
</evidence>
<sequence length="312" mass="36377">MAREEFYFKGKEDINLKVYKWNPKSKAKAVIQIAHGMAETALRYEEFAHILNENGYRVYANDHRGHGESCKKLEELGYLGEQDGFFSMIKDMNKLTSIIEEENKDLPIYLFGHSMGSFLSQRYIQLYGDRIQGLILSGTNGKQGSMVNLGILIAKLEMILKGRKHKSNLLNKLSFDRFNKSFKPNKTDFDWLSRDEKEVQKYIKNPYCGTVFTTSYFYDFFRGLKSIWKEENIKKIPKNLPMFIVAGSKDPVGNDGQGIENLYNCYKLLGVKNIKYKLYKDGRHEILNEINKKEVFKDIISWINKQHENIEV</sequence>
<evidence type="ECO:0000259" key="1">
    <source>
        <dbReference type="Pfam" id="PF12146"/>
    </source>
</evidence>
<dbReference type="InterPro" id="IPR051044">
    <property type="entry name" value="MAG_DAG_Lipase"/>
</dbReference>
<dbReference type="InterPro" id="IPR022742">
    <property type="entry name" value="Hydrolase_4"/>
</dbReference>
<feature type="domain" description="Serine aminopeptidase S33" evidence="1">
    <location>
        <begin position="26"/>
        <end position="290"/>
    </location>
</feature>
<dbReference type="EMBL" id="SXDP01000008">
    <property type="protein sequence ID" value="NEZ47510.1"/>
    <property type="molecule type" value="Genomic_DNA"/>
</dbReference>
<accession>A0A6M0RCR6</accession>
<dbReference type="InterPro" id="IPR029058">
    <property type="entry name" value="AB_hydrolase_fold"/>
</dbReference>
<proteinExistence type="predicted"/>
<reference evidence="2 3" key="1">
    <citation type="submission" date="2019-04" db="EMBL/GenBank/DDBJ databases">
        <title>Genome sequencing of Clostridium botulinum Groups I-IV and Clostridium butyricum.</title>
        <authorList>
            <person name="Brunt J."/>
            <person name="Van Vliet A.H.M."/>
            <person name="Stringer S.C."/>
            <person name="Carter A.T."/>
            <person name="Peck M.W."/>
        </authorList>
    </citation>
    <scope>NUCLEOTIDE SEQUENCE [LARGE SCALE GENOMIC DNA]</scope>
    <source>
        <strain evidence="2 3">IFR 18/094</strain>
    </source>
</reference>
<evidence type="ECO:0000313" key="2">
    <source>
        <dbReference type="EMBL" id="NEZ47510.1"/>
    </source>
</evidence>
<keyword evidence="3" id="KW-1185">Reference proteome</keyword>
<keyword evidence="2" id="KW-0378">Hydrolase</keyword>
<name>A0A6M0RCR6_9CLOT</name>
<dbReference type="Pfam" id="PF12146">
    <property type="entry name" value="Hydrolase_4"/>
    <property type="match status" value="1"/>
</dbReference>
<gene>
    <name evidence="2" type="ORF">FDF74_09935</name>
</gene>
<dbReference type="GO" id="GO:0016787">
    <property type="term" value="F:hydrolase activity"/>
    <property type="evidence" value="ECO:0007669"/>
    <property type="project" value="UniProtKB-KW"/>
</dbReference>